<reference evidence="1 2" key="1">
    <citation type="submission" date="2020-09" db="EMBL/GenBank/DDBJ databases">
        <title>De no assembly of potato wild relative species, Solanum commersonii.</title>
        <authorList>
            <person name="Cho K."/>
        </authorList>
    </citation>
    <scope>NUCLEOTIDE SEQUENCE [LARGE SCALE GENOMIC DNA]</scope>
    <source>
        <strain evidence="1">LZ3.2</strain>
        <tissue evidence="1">Leaf</tissue>
    </source>
</reference>
<sequence length="122" mass="13862">MALSSPYFVCNILMKALYILLPNDNFEWSMTQPDSYSSPGFVVSLTFANRPFDPMWGEQVCCLRRKHLGTAAFEYFIHFLDPLLALNSVSLDVSTGYISYKQLEKCEFGPKLIFTNASVDAR</sequence>
<protein>
    <submittedName>
        <fullName evidence="1">Uncharacterized protein</fullName>
    </submittedName>
</protein>
<keyword evidence="2" id="KW-1185">Reference proteome</keyword>
<dbReference type="EMBL" id="JACXVP010000011">
    <property type="protein sequence ID" value="KAG5576084.1"/>
    <property type="molecule type" value="Genomic_DNA"/>
</dbReference>
<accession>A0A9J5WLL9</accession>
<dbReference type="Proteomes" id="UP000824120">
    <property type="component" value="Chromosome 11"/>
</dbReference>
<comment type="caution">
    <text evidence="1">The sequence shown here is derived from an EMBL/GenBank/DDBJ whole genome shotgun (WGS) entry which is preliminary data.</text>
</comment>
<organism evidence="1 2">
    <name type="scientific">Solanum commersonii</name>
    <name type="common">Commerson's wild potato</name>
    <name type="synonym">Commerson's nightshade</name>
    <dbReference type="NCBI Taxonomy" id="4109"/>
    <lineage>
        <taxon>Eukaryota</taxon>
        <taxon>Viridiplantae</taxon>
        <taxon>Streptophyta</taxon>
        <taxon>Embryophyta</taxon>
        <taxon>Tracheophyta</taxon>
        <taxon>Spermatophyta</taxon>
        <taxon>Magnoliopsida</taxon>
        <taxon>eudicotyledons</taxon>
        <taxon>Gunneridae</taxon>
        <taxon>Pentapetalae</taxon>
        <taxon>asterids</taxon>
        <taxon>lamiids</taxon>
        <taxon>Solanales</taxon>
        <taxon>Solanaceae</taxon>
        <taxon>Solanoideae</taxon>
        <taxon>Solaneae</taxon>
        <taxon>Solanum</taxon>
    </lineage>
</organism>
<evidence type="ECO:0000313" key="2">
    <source>
        <dbReference type="Proteomes" id="UP000824120"/>
    </source>
</evidence>
<gene>
    <name evidence="1" type="ORF">H5410_056218</name>
</gene>
<dbReference type="AlphaFoldDB" id="A0A9J5WLL9"/>
<name>A0A9J5WLL9_SOLCO</name>
<proteinExistence type="predicted"/>
<evidence type="ECO:0000313" key="1">
    <source>
        <dbReference type="EMBL" id="KAG5576084.1"/>
    </source>
</evidence>